<comment type="caution">
    <text evidence="1">The sequence shown here is derived from an EMBL/GenBank/DDBJ whole genome shotgun (WGS) entry which is preliminary data.</text>
</comment>
<proteinExistence type="predicted"/>
<accession>A0ABD5JFK0</accession>
<organism evidence="1 2">
    <name type="scientific">Streptomyces antimycoticus</name>
    <dbReference type="NCBI Taxonomy" id="68175"/>
    <lineage>
        <taxon>Bacteria</taxon>
        <taxon>Bacillati</taxon>
        <taxon>Actinomycetota</taxon>
        <taxon>Actinomycetes</taxon>
        <taxon>Kitasatosporales</taxon>
        <taxon>Streptomycetaceae</taxon>
        <taxon>Streptomyces</taxon>
        <taxon>Streptomyces violaceusniger group</taxon>
    </lineage>
</organism>
<gene>
    <name evidence="1" type="ORF">V2K49_29390</name>
</gene>
<dbReference type="AlphaFoldDB" id="A0ABD5JFK0"/>
<reference evidence="1 2" key="1">
    <citation type="submission" date="2023-11" db="EMBL/GenBank/DDBJ databases">
        <title>30 novel species of actinomycetes from the DSMZ collection.</title>
        <authorList>
            <person name="Nouioui I."/>
        </authorList>
    </citation>
    <scope>NUCLEOTIDE SEQUENCE [LARGE SCALE GENOMIC DNA]</scope>
    <source>
        <strain evidence="1 2">DSM 41602</strain>
    </source>
</reference>
<dbReference type="Proteomes" id="UP001354649">
    <property type="component" value="Unassembled WGS sequence"/>
</dbReference>
<dbReference type="EMBL" id="JAZBJQ010000022">
    <property type="protein sequence ID" value="MEE4587188.1"/>
    <property type="molecule type" value="Genomic_DNA"/>
</dbReference>
<evidence type="ECO:0000313" key="1">
    <source>
        <dbReference type="EMBL" id="MEE4587188.1"/>
    </source>
</evidence>
<sequence length="44" mass="4372">MTGREQPAGHALAVVSVALPGTYSVLVATPGGTDTTVPPNLLVL</sequence>
<name>A0ABD5JFK0_9ACTN</name>
<evidence type="ECO:0000313" key="2">
    <source>
        <dbReference type="Proteomes" id="UP001354649"/>
    </source>
</evidence>
<dbReference type="RefSeq" id="WP_284703304.1">
    <property type="nucleotide sequence ID" value="NZ_JBEYSQ010000008.1"/>
</dbReference>
<protein>
    <submittedName>
        <fullName evidence="1">Uncharacterized protein</fullName>
    </submittedName>
</protein>